<evidence type="ECO:0000256" key="7">
    <source>
        <dbReference type="ARBA" id="ARBA00023065"/>
    </source>
</evidence>
<keyword evidence="12" id="KW-1185">Reference proteome</keyword>
<feature type="transmembrane region" description="Helical" evidence="9">
    <location>
        <begin position="808"/>
        <end position="832"/>
    </location>
</feature>
<feature type="transmembrane region" description="Helical" evidence="9">
    <location>
        <begin position="447"/>
        <end position="465"/>
    </location>
</feature>
<reference evidence="12" key="1">
    <citation type="journal article" date="2015" name="Nat. Genet.">
        <title>The genome and transcriptome of the zoonotic hookworm Ancylostoma ceylanicum identify infection-specific gene families.</title>
        <authorList>
            <person name="Schwarz E.M."/>
            <person name="Hu Y."/>
            <person name="Antoshechkin I."/>
            <person name="Miller M.M."/>
            <person name="Sternberg P.W."/>
            <person name="Aroian R.V."/>
        </authorList>
    </citation>
    <scope>NUCLEOTIDE SEQUENCE</scope>
    <source>
        <strain evidence="12">HY135</strain>
    </source>
</reference>
<dbReference type="PANTHER" id="PTHR11629">
    <property type="entry name" value="VACUOLAR PROTON ATPASES"/>
    <property type="match status" value="1"/>
</dbReference>
<dbReference type="OrthoDB" id="10264220at2759"/>
<keyword evidence="4 9" id="KW-0812">Transmembrane</keyword>
<evidence type="ECO:0000256" key="9">
    <source>
        <dbReference type="RuleBase" id="RU361189"/>
    </source>
</evidence>
<keyword evidence="8 9" id="KW-0472">Membrane</keyword>
<keyword evidence="7 9" id="KW-0406">Ion transport</keyword>
<comment type="caution">
    <text evidence="11">The sequence shown here is derived from an EMBL/GenBank/DDBJ whole genome shotgun (WGS) entry which is preliminary data.</text>
</comment>
<evidence type="ECO:0000313" key="12">
    <source>
        <dbReference type="Proteomes" id="UP000024635"/>
    </source>
</evidence>
<dbReference type="GO" id="GO:0046961">
    <property type="term" value="F:proton-transporting ATPase activity, rotational mechanism"/>
    <property type="evidence" value="ECO:0007669"/>
    <property type="project" value="InterPro"/>
</dbReference>
<comment type="function">
    <text evidence="9">Essential component of the vacuolar proton pump (V-ATPase), a multimeric enzyme that catalyzes the translocation of protons across the membranes. Required for assembly and activity of the V-ATPase.</text>
</comment>
<evidence type="ECO:0000256" key="8">
    <source>
        <dbReference type="ARBA" id="ARBA00023136"/>
    </source>
</evidence>
<dbReference type="GO" id="GO:0000220">
    <property type="term" value="C:vacuolar proton-transporting V-type ATPase, V0 domain"/>
    <property type="evidence" value="ECO:0007669"/>
    <property type="project" value="InterPro"/>
</dbReference>
<evidence type="ECO:0000256" key="1">
    <source>
        <dbReference type="ARBA" id="ARBA00004141"/>
    </source>
</evidence>
<dbReference type="Pfam" id="PF01496">
    <property type="entry name" value="V_ATPase_I"/>
    <property type="match status" value="1"/>
</dbReference>
<feature type="coiled-coil region" evidence="10">
    <location>
        <begin position="96"/>
        <end position="123"/>
    </location>
</feature>
<evidence type="ECO:0000256" key="10">
    <source>
        <dbReference type="SAM" id="Coils"/>
    </source>
</evidence>
<evidence type="ECO:0000256" key="2">
    <source>
        <dbReference type="ARBA" id="ARBA00009904"/>
    </source>
</evidence>
<proteinExistence type="inferred from homology"/>
<dbReference type="InterPro" id="IPR002490">
    <property type="entry name" value="V-ATPase_116kDa_su"/>
</dbReference>
<dbReference type="GO" id="GO:0005886">
    <property type="term" value="C:plasma membrane"/>
    <property type="evidence" value="ECO:0007669"/>
    <property type="project" value="TreeGrafter"/>
</dbReference>
<evidence type="ECO:0000256" key="6">
    <source>
        <dbReference type="ARBA" id="ARBA00022989"/>
    </source>
</evidence>
<dbReference type="GO" id="GO:0051117">
    <property type="term" value="F:ATPase binding"/>
    <property type="evidence" value="ECO:0007669"/>
    <property type="project" value="TreeGrafter"/>
</dbReference>
<dbReference type="Proteomes" id="UP000024635">
    <property type="component" value="Unassembled WGS sequence"/>
</dbReference>
<organism evidence="11 12">
    <name type="scientific">Ancylostoma ceylanicum</name>
    <dbReference type="NCBI Taxonomy" id="53326"/>
    <lineage>
        <taxon>Eukaryota</taxon>
        <taxon>Metazoa</taxon>
        <taxon>Ecdysozoa</taxon>
        <taxon>Nematoda</taxon>
        <taxon>Chromadorea</taxon>
        <taxon>Rhabditida</taxon>
        <taxon>Rhabditina</taxon>
        <taxon>Rhabditomorpha</taxon>
        <taxon>Strongyloidea</taxon>
        <taxon>Ancylostomatidae</taxon>
        <taxon>Ancylostomatinae</taxon>
        <taxon>Ancylostoma</taxon>
    </lineage>
</organism>
<evidence type="ECO:0000313" key="11">
    <source>
        <dbReference type="EMBL" id="EYC10255.1"/>
    </source>
</evidence>
<dbReference type="PIRSF" id="PIRSF001293">
    <property type="entry name" value="ATP6V0A1"/>
    <property type="match status" value="1"/>
</dbReference>
<evidence type="ECO:0000256" key="5">
    <source>
        <dbReference type="ARBA" id="ARBA00022781"/>
    </source>
</evidence>
<feature type="transmembrane region" description="Helical" evidence="9">
    <location>
        <begin position="675"/>
        <end position="697"/>
    </location>
</feature>
<dbReference type="PANTHER" id="PTHR11629:SF73">
    <property type="entry name" value="V-TYPE PROTON ATPASE 116 KDA SUBUNIT A 2"/>
    <property type="match status" value="1"/>
</dbReference>
<evidence type="ECO:0000256" key="4">
    <source>
        <dbReference type="ARBA" id="ARBA00022692"/>
    </source>
</evidence>
<dbReference type="STRING" id="53326.A0A016U521"/>
<comment type="similarity">
    <text evidence="2 9">Belongs to the V-ATPase 116 kDa subunit family.</text>
</comment>
<comment type="subcellular location">
    <subcellularLocation>
        <location evidence="1">Membrane</location>
        <topology evidence="1">Multi-pass membrane protein</topology>
    </subcellularLocation>
</comment>
<sequence length="873" mass="100015">MGSLARSEEMRFCQLIVEKEAAFNCVAELGKHPFVQFKDLNPDVNPFQRTFVRDIRRYDEMERKLRFLESQITKDNIVIAGRLDNGDYSVMPTAELNQLETTLTDLERDVKNMNDSDAQLKKNYLDLKEWDAVLDKTDEFFQGGMDDQAAEELEIQEEEYGKPVEKAPVSYLVGVIRRERLSVFERVLWRACHHTAYLRSSDIEEDLEDENYEKLQKSVFIVFYKGDRMRSIVEKVCDGFKAKLMKNCPKTFKERQSARTDVRARLSDLNTVLGQTKEHRFRVLQAAANNHNNWLRQVRMQKTVYHHLNLFTFDGIGRFFVAECWVPVVHLDDVRAALERGAELSGSTVRPVLNILETPEEPPTYNKTNKFTAVFQGIVDSYGIASYRELNPAPFTIISFPFIFACMFGDLGHGILMFLAGLYFVLREKNLIDRNIKDEIFGMFFGGRYIILLMGIFSIHAGIIYNDMFAKSFNIFGTSWLNPYSQTELSTWINQSEHAKKEMLIEINPEYSYQHADGPYPFGVDPIWNIAENKLNFLNSMKMKLSVIAGIAQMTFGVVLSFFNYRFFKSKIDIYTVFIPQMLFMACIFIYLCLQIVLKWIFFWVKAEVIFGQLYPGSHCAPSLLIGLINMFMFKDRPAGFVQFDKPINVTANEYEELDACYLSQWYPGQSMIEAILVIIAVLCIPIMLFGKPIHFIMEQKKKKKAMGSNISVRANVTSDDSEIIINGGSKKEETEHAAGGGGGGHGHDEAFGDVMVHQAIHTIEYVLGCVSHTASYLRLWALSLAHAQLSEVLWHMVLVNSFALDGVAGYIALYVIFFAFAVLTFSILVLMEGLSAFLHALRLHWVEFQSKFYLGLGYAFVPYSFKQALQEN</sequence>
<accession>A0A016U521</accession>
<keyword evidence="10" id="KW-0175">Coiled coil</keyword>
<gene>
    <name evidence="11" type="primary">Acey_s0056.g2641</name>
    <name evidence="11" type="ORF">Y032_0056g2641</name>
</gene>
<feature type="transmembrane region" description="Helical" evidence="9">
    <location>
        <begin position="402"/>
        <end position="426"/>
    </location>
</feature>
<dbReference type="InterPro" id="IPR026028">
    <property type="entry name" value="V-type_ATPase_116kDa_su_euka"/>
</dbReference>
<feature type="transmembrane region" description="Helical" evidence="9">
    <location>
        <begin position="577"/>
        <end position="602"/>
    </location>
</feature>
<dbReference type="AlphaFoldDB" id="A0A016U521"/>
<dbReference type="EMBL" id="JARK01001392">
    <property type="protein sequence ID" value="EYC10255.1"/>
    <property type="molecule type" value="Genomic_DNA"/>
</dbReference>
<keyword evidence="5 9" id="KW-0375">Hydrogen ion transport</keyword>
<keyword evidence="3 9" id="KW-0813">Transport</keyword>
<name>A0A016U521_9BILA</name>
<feature type="transmembrane region" description="Helical" evidence="9">
    <location>
        <begin position="545"/>
        <end position="565"/>
    </location>
</feature>
<feature type="transmembrane region" description="Helical" evidence="9">
    <location>
        <begin position="853"/>
        <end position="870"/>
    </location>
</feature>
<keyword evidence="6 9" id="KW-1133">Transmembrane helix</keyword>
<evidence type="ECO:0000256" key="3">
    <source>
        <dbReference type="ARBA" id="ARBA00022448"/>
    </source>
</evidence>
<protein>
    <recommendedName>
        <fullName evidence="9">V-type proton ATPase subunit a</fullName>
    </recommendedName>
</protein>
<dbReference type="GO" id="GO:0007035">
    <property type="term" value="P:vacuolar acidification"/>
    <property type="evidence" value="ECO:0007669"/>
    <property type="project" value="TreeGrafter"/>
</dbReference>